<dbReference type="RefSeq" id="WP_143650398.1">
    <property type="nucleotide sequence ID" value="NZ_JAKKZF010000212.1"/>
</dbReference>
<comment type="caution">
    <text evidence="2">The sequence shown here is derived from an EMBL/GenBank/DDBJ whole genome shotgun (WGS) entry which is preliminary data.</text>
</comment>
<feature type="region of interest" description="Disordered" evidence="1">
    <location>
        <begin position="104"/>
        <end position="143"/>
    </location>
</feature>
<gene>
    <name evidence="2" type="ORF">L0F81_34550</name>
</gene>
<evidence type="ECO:0000313" key="3">
    <source>
        <dbReference type="Proteomes" id="UP001299012"/>
    </source>
</evidence>
<evidence type="ECO:0000256" key="1">
    <source>
        <dbReference type="SAM" id="MobiDB-lite"/>
    </source>
</evidence>
<feature type="compositionally biased region" description="Basic and acidic residues" evidence="1">
    <location>
        <begin position="7"/>
        <end position="24"/>
    </location>
</feature>
<protein>
    <submittedName>
        <fullName evidence="2">Uncharacterized protein</fullName>
    </submittedName>
</protein>
<feature type="compositionally biased region" description="Basic and acidic residues" evidence="1">
    <location>
        <begin position="51"/>
        <end position="60"/>
    </location>
</feature>
<reference evidence="2 3" key="1">
    <citation type="submission" date="2022-01" db="EMBL/GenBank/DDBJ databases">
        <title>Draft Genome Sequences of Seven Type Strains of the Genus Streptomyces.</title>
        <authorList>
            <person name="Aziz S."/>
            <person name="Coretto E."/>
            <person name="Chronakova A."/>
            <person name="Sproer C."/>
            <person name="Huber K."/>
            <person name="Nouioui I."/>
            <person name="Gross H."/>
        </authorList>
    </citation>
    <scope>NUCLEOTIDE SEQUENCE [LARGE SCALE GENOMIC DNA]</scope>
    <source>
        <strain evidence="2 3">DSM 41685</strain>
    </source>
</reference>
<proteinExistence type="predicted"/>
<sequence>MRSAWRSHAEGRSRNSEPSLRDPQQRLPQGAESAPHLLGHLELATRVPVQELDRSGRAVERPWSAGQRGADDGDGDGGESGDDDGAPPGVVIGTVAAGAAVMTGAGCRGGRADDRGGARDGRADGRSGEGVRARTPRAVAAGA</sequence>
<keyword evidence="3" id="KW-1185">Reference proteome</keyword>
<dbReference type="Proteomes" id="UP001299012">
    <property type="component" value="Unassembled WGS sequence"/>
</dbReference>
<accession>A0ABS9JRX8</accession>
<feature type="region of interest" description="Disordered" evidence="1">
    <location>
        <begin position="1"/>
        <end position="91"/>
    </location>
</feature>
<evidence type="ECO:0000313" key="2">
    <source>
        <dbReference type="EMBL" id="MCG0068325.1"/>
    </source>
</evidence>
<feature type="compositionally biased region" description="Acidic residues" evidence="1">
    <location>
        <begin position="72"/>
        <end position="85"/>
    </location>
</feature>
<name>A0ABS9JRX8_9ACTN</name>
<feature type="compositionally biased region" description="Basic and acidic residues" evidence="1">
    <location>
        <begin position="110"/>
        <end position="132"/>
    </location>
</feature>
<dbReference type="EMBL" id="JAKKZF010000212">
    <property type="protein sequence ID" value="MCG0068325.1"/>
    <property type="molecule type" value="Genomic_DNA"/>
</dbReference>
<organism evidence="2 3">
    <name type="scientific">Streptomyces tricolor</name>
    <dbReference type="NCBI Taxonomy" id="68277"/>
    <lineage>
        <taxon>Bacteria</taxon>
        <taxon>Bacillati</taxon>
        <taxon>Actinomycetota</taxon>
        <taxon>Actinomycetes</taxon>
        <taxon>Kitasatosporales</taxon>
        <taxon>Streptomycetaceae</taxon>
        <taxon>Streptomyces</taxon>
        <taxon>Streptomyces violaceoruber group</taxon>
    </lineage>
</organism>